<evidence type="ECO:0000313" key="2">
    <source>
        <dbReference type="EMBL" id="CAB4164985.1"/>
    </source>
</evidence>
<sequence>MNTRPTPETDAFWEEGHLQRPTLTEAKEFARKLELERDEAREELQQWKMLYAWGGTPEHIDQFIKGQQSRIHEAQEVELVCEQLERERDEARDELEAMREAIKDTYYLTEGCADGAPDATAHDKLCNEIAAKLQPFIKP</sequence>
<gene>
    <name evidence="2" type="ORF">UFOVP817_22</name>
</gene>
<reference evidence="2" key="1">
    <citation type="submission" date="2020-04" db="EMBL/GenBank/DDBJ databases">
        <authorList>
            <person name="Chiriac C."/>
            <person name="Salcher M."/>
            <person name="Ghai R."/>
            <person name="Kavagutti S V."/>
        </authorList>
    </citation>
    <scope>NUCLEOTIDE SEQUENCE</scope>
</reference>
<name>A0A6J5P7F2_9CAUD</name>
<evidence type="ECO:0000256" key="1">
    <source>
        <dbReference type="SAM" id="Coils"/>
    </source>
</evidence>
<feature type="coiled-coil region" evidence="1">
    <location>
        <begin position="23"/>
        <end position="50"/>
    </location>
</feature>
<accession>A0A6J5P7F2</accession>
<evidence type="ECO:0008006" key="3">
    <source>
        <dbReference type="Google" id="ProtNLM"/>
    </source>
</evidence>
<proteinExistence type="predicted"/>
<feature type="coiled-coil region" evidence="1">
    <location>
        <begin position="74"/>
        <end position="104"/>
    </location>
</feature>
<keyword evidence="1" id="KW-0175">Coiled coil</keyword>
<organism evidence="2">
    <name type="scientific">uncultured Caudovirales phage</name>
    <dbReference type="NCBI Taxonomy" id="2100421"/>
    <lineage>
        <taxon>Viruses</taxon>
        <taxon>Duplodnaviria</taxon>
        <taxon>Heunggongvirae</taxon>
        <taxon>Uroviricota</taxon>
        <taxon>Caudoviricetes</taxon>
        <taxon>Peduoviridae</taxon>
        <taxon>Maltschvirus</taxon>
        <taxon>Maltschvirus maltsch</taxon>
    </lineage>
</organism>
<protein>
    <recommendedName>
        <fullName evidence="3">Ead/Ea22-like family protein</fullName>
    </recommendedName>
</protein>
<dbReference type="EMBL" id="LR796774">
    <property type="protein sequence ID" value="CAB4164985.1"/>
    <property type="molecule type" value="Genomic_DNA"/>
</dbReference>